<dbReference type="EMBL" id="JBEAFC010000008">
    <property type="protein sequence ID" value="KAL1545336.1"/>
    <property type="molecule type" value="Genomic_DNA"/>
</dbReference>
<comment type="caution">
    <text evidence="3">Lacks conserved residue(s) required for the propagation of feature annotation.</text>
</comment>
<keyword evidence="5" id="KW-1185">Reference proteome</keyword>
<evidence type="ECO:0000256" key="3">
    <source>
        <dbReference type="PROSITE-ProRule" id="PRU01191"/>
    </source>
</evidence>
<organism evidence="4 5">
    <name type="scientific">Salvia divinorum</name>
    <name type="common">Maria pastora</name>
    <name type="synonym">Diviner's sage</name>
    <dbReference type="NCBI Taxonomy" id="28513"/>
    <lineage>
        <taxon>Eukaryota</taxon>
        <taxon>Viridiplantae</taxon>
        <taxon>Streptophyta</taxon>
        <taxon>Embryophyta</taxon>
        <taxon>Tracheophyta</taxon>
        <taxon>Spermatophyta</taxon>
        <taxon>Magnoliopsida</taxon>
        <taxon>eudicotyledons</taxon>
        <taxon>Gunneridae</taxon>
        <taxon>Pentapetalae</taxon>
        <taxon>asterids</taxon>
        <taxon>lamiids</taxon>
        <taxon>Lamiales</taxon>
        <taxon>Lamiaceae</taxon>
        <taxon>Nepetoideae</taxon>
        <taxon>Mentheae</taxon>
        <taxon>Salviinae</taxon>
        <taxon>Salvia</taxon>
        <taxon>Salvia subgen. Calosphace</taxon>
    </lineage>
</organism>
<dbReference type="AlphaFoldDB" id="A0ABD1GQZ0"/>
<feature type="region of interest" description="SAW" evidence="3">
    <location>
        <begin position="394"/>
        <end position="471"/>
    </location>
</feature>
<evidence type="ECO:0000256" key="2">
    <source>
        <dbReference type="ARBA" id="ARBA00023163"/>
    </source>
</evidence>
<sequence length="475" mass="53848">MENKIASQKNDTDGVEEWMNSFDLGEDEIYEQRQNLQEFVQLDDLYLDVLSPSFPQSCEKEIQRIISIKSDDIEVADPNNSRAGAFPSEPFKVLRKYSRRRHLRDDNDENSDAPHPSFSITRTIKLAAGMFVHSISELSHEDSTEVRLVQNLLSCAKSVAEKQHGRAIKFLKACGEMSSPTGSPLQRLAFNVSEALKPTKCVNSIPTYYKQFPVTQITNLVGSHTILQYLDKARRIHAIDLEIRSGVQWVQFMQDVAAGRSENPIHHIRITVVASTSKRLILEEIGRELARFADSVNLKFTFGVVLIEDVLELNRDLFDLNSDESVVVYASYTLVTLIERDERLDHVMDVIRILSPCIMLVTKMEANYCLKDQEMSRVDIESTLFRSSINNVLAAEEDERMLRHVPVHVFWRACFDGFGMLETELSFSSLDQANLLLRECSIGNSITLCRNGGSLIVGWKGTALTSLSAWKVRSH</sequence>
<proteinExistence type="inferred from homology"/>
<accession>A0ABD1GQZ0</accession>
<evidence type="ECO:0000313" key="5">
    <source>
        <dbReference type="Proteomes" id="UP001567538"/>
    </source>
</evidence>
<name>A0ABD1GQZ0_SALDI</name>
<gene>
    <name evidence="4" type="ORF">AAHA92_22076</name>
</gene>
<dbReference type="PROSITE" id="PS50985">
    <property type="entry name" value="GRAS"/>
    <property type="match status" value="1"/>
</dbReference>
<feature type="region of interest" description="Leucine repeat II (LRII)" evidence="3">
    <location>
        <begin position="284"/>
        <end position="316"/>
    </location>
</feature>
<dbReference type="Pfam" id="PF03514">
    <property type="entry name" value="GRAS"/>
    <property type="match status" value="2"/>
</dbReference>
<comment type="similarity">
    <text evidence="3">Belongs to the GRAS family.</text>
</comment>
<dbReference type="InterPro" id="IPR005202">
    <property type="entry name" value="TF_GRAS"/>
</dbReference>
<protein>
    <recommendedName>
        <fullName evidence="6">DELLA protein RGL1</fullName>
    </recommendedName>
</protein>
<comment type="caution">
    <text evidence="4">The sequence shown here is derived from an EMBL/GenBank/DDBJ whole genome shotgun (WGS) entry which is preliminary data.</text>
</comment>
<keyword evidence="1" id="KW-0805">Transcription regulation</keyword>
<reference evidence="4 5" key="1">
    <citation type="submission" date="2024-06" db="EMBL/GenBank/DDBJ databases">
        <title>A chromosome level genome sequence of Diviner's sage (Salvia divinorum).</title>
        <authorList>
            <person name="Ford S.A."/>
            <person name="Ro D.-K."/>
            <person name="Ness R.W."/>
            <person name="Phillips M.A."/>
        </authorList>
    </citation>
    <scope>NUCLEOTIDE SEQUENCE [LARGE SCALE GENOMIC DNA]</scope>
    <source>
        <strain evidence="4">SAF-2024a</strain>
        <tissue evidence="4">Leaf</tissue>
    </source>
</reference>
<keyword evidence="2" id="KW-0804">Transcription</keyword>
<evidence type="ECO:0000256" key="1">
    <source>
        <dbReference type="ARBA" id="ARBA00023015"/>
    </source>
</evidence>
<evidence type="ECO:0000313" key="4">
    <source>
        <dbReference type="EMBL" id="KAL1545336.1"/>
    </source>
</evidence>
<dbReference type="Proteomes" id="UP001567538">
    <property type="component" value="Unassembled WGS sequence"/>
</dbReference>
<evidence type="ECO:0008006" key="6">
    <source>
        <dbReference type="Google" id="ProtNLM"/>
    </source>
</evidence>
<dbReference type="PANTHER" id="PTHR31636">
    <property type="entry name" value="OSJNBA0084A10.13 PROTEIN-RELATED"/>
    <property type="match status" value="1"/>
</dbReference>